<protein>
    <submittedName>
        <fullName evidence="2">Uncharacterized protein</fullName>
    </submittedName>
</protein>
<dbReference type="OrthoDB" id="10431073at2759"/>
<feature type="chain" id="PRO_5040119123" evidence="1">
    <location>
        <begin position="21"/>
        <end position="78"/>
    </location>
</feature>
<organism evidence="2 3">
    <name type="scientific">Lyophyllum shimeji</name>
    <name type="common">Hon-shimeji</name>
    <name type="synonym">Tricholoma shimeji</name>
    <dbReference type="NCBI Taxonomy" id="47721"/>
    <lineage>
        <taxon>Eukaryota</taxon>
        <taxon>Fungi</taxon>
        <taxon>Dikarya</taxon>
        <taxon>Basidiomycota</taxon>
        <taxon>Agaricomycotina</taxon>
        <taxon>Agaricomycetes</taxon>
        <taxon>Agaricomycetidae</taxon>
        <taxon>Agaricales</taxon>
        <taxon>Tricholomatineae</taxon>
        <taxon>Lyophyllaceae</taxon>
        <taxon>Lyophyllum</taxon>
    </lineage>
</organism>
<dbReference type="AlphaFoldDB" id="A0A9P3UPC4"/>
<reference evidence="2" key="1">
    <citation type="submission" date="2022-07" db="EMBL/GenBank/DDBJ databases">
        <title>The genome of Lyophyllum shimeji provides insight into the initial evolution of ectomycorrhizal fungal genome.</title>
        <authorList>
            <person name="Kobayashi Y."/>
            <person name="Shibata T."/>
            <person name="Hirakawa H."/>
            <person name="Shigenobu S."/>
            <person name="Nishiyama T."/>
            <person name="Yamada A."/>
            <person name="Hasebe M."/>
            <person name="Kawaguchi M."/>
        </authorList>
    </citation>
    <scope>NUCLEOTIDE SEQUENCE</scope>
    <source>
        <strain evidence="2">AT787</strain>
    </source>
</reference>
<evidence type="ECO:0000313" key="3">
    <source>
        <dbReference type="Proteomes" id="UP001063166"/>
    </source>
</evidence>
<name>A0A9P3UPC4_LYOSH</name>
<keyword evidence="3" id="KW-1185">Reference proteome</keyword>
<evidence type="ECO:0000256" key="1">
    <source>
        <dbReference type="SAM" id="SignalP"/>
    </source>
</evidence>
<dbReference type="Proteomes" id="UP001063166">
    <property type="component" value="Unassembled WGS sequence"/>
</dbReference>
<gene>
    <name evidence="2" type="ORF">LshimejAT787_1200430</name>
</gene>
<evidence type="ECO:0000313" key="2">
    <source>
        <dbReference type="EMBL" id="GLB42594.1"/>
    </source>
</evidence>
<feature type="signal peptide" evidence="1">
    <location>
        <begin position="1"/>
        <end position="20"/>
    </location>
</feature>
<accession>A0A9P3UPC4</accession>
<proteinExistence type="predicted"/>
<comment type="caution">
    <text evidence="2">The sequence shown here is derived from an EMBL/GenBank/DDBJ whole genome shotgun (WGS) entry which is preliminary data.</text>
</comment>
<dbReference type="EMBL" id="BRPK01000012">
    <property type="protein sequence ID" value="GLB42594.1"/>
    <property type="molecule type" value="Genomic_DNA"/>
</dbReference>
<keyword evidence="1" id="KW-0732">Signal</keyword>
<sequence>MKLLATLATPLLLLASLVFAVPPSAQIDACKTSGHALRLQTVCDDSPEPAHGTTYLCAHLDGSVAFLTECEPHCPPGV</sequence>